<evidence type="ECO:0000313" key="2">
    <source>
        <dbReference type="EMBL" id="RNA04956.1"/>
    </source>
</evidence>
<dbReference type="EMBL" id="REGN01007903">
    <property type="protein sequence ID" value="RNA04956.1"/>
    <property type="molecule type" value="Genomic_DNA"/>
</dbReference>
<evidence type="ECO:0000313" key="3">
    <source>
        <dbReference type="Proteomes" id="UP000276133"/>
    </source>
</evidence>
<dbReference type="AlphaFoldDB" id="A0A3M7Q0E1"/>
<proteinExistence type="predicted"/>
<dbReference type="Proteomes" id="UP000276133">
    <property type="component" value="Unassembled WGS sequence"/>
</dbReference>
<reference evidence="2 3" key="1">
    <citation type="journal article" date="2018" name="Sci. Rep.">
        <title>Genomic signatures of local adaptation to the degree of environmental predictability in rotifers.</title>
        <authorList>
            <person name="Franch-Gras L."/>
            <person name="Hahn C."/>
            <person name="Garcia-Roger E.M."/>
            <person name="Carmona M.J."/>
            <person name="Serra M."/>
            <person name="Gomez A."/>
        </authorList>
    </citation>
    <scope>NUCLEOTIDE SEQUENCE [LARGE SCALE GENOMIC DNA]</scope>
    <source>
        <strain evidence="2">HYR1</strain>
    </source>
</reference>
<accession>A0A3M7Q0E1</accession>
<sequence length="126" mass="14576">MLIRKITIVVALFILKTRVINIFPNQTIFTTFCFIDKVVSVLGKNKLITIVPSHVPSHVVTRKIEETLVLKSKTSDQIKNMIFQNNLVKNQEIFSIIFGHLLTKLRFRIFNFHSKCDQGLNTSIYI</sequence>
<gene>
    <name evidence="2" type="ORF">BpHYR1_038517</name>
</gene>
<evidence type="ECO:0000256" key="1">
    <source>
        <dbReference type="SAM" id="SignalP"/>
    </source>
</evidence>
<feature type="signal peptide" evidence="1">
    <location>
        <begin position="1"/>
        <end position="22"/>
    </location>
</feature>
<organism evidence="2 3">
    <name type="scientific">Brachionus plicatilis</name>
    <name type="common">Marine rotifer</name>
    <name type="synonym">Brachionus muelleri</name>
    <dbReference type="NCBI Taxonomy" id="10195"/>
    <lineage>
        <taxon>Eukaryota</taxon>
        <taxon>Metazoa</taxon>
        <taxon>Spiralia</taxon>
        <taxon>Gnathifera</taxon>
        <taxon>Rotifera</taxon>
        <taxon>Eurotatoria</taxon>
        <taxon>Monogononta</taxon>
        <taxon>Pseudotrocha</taxon>
        <taxon>Ploima</taxon>
        <taxon>Brachionidae</taxon>
        <taxon>Brachionus</taxon>
    </lineage>
</organism>
<comment type="caution">
    <text evidence="2">The sequence shown here is derived from an EMBL/GenBank/DDBJ whole genome shotgun (WGS) entry which is preliminary data.</text>
</comment>
<protein>
    <submittedName>
        <fullName evidence="2">Uncharacterized protein</fullName>
    </submittedName>
</protein>
<name>A0A3M7Q0E1_BRAPC</name>
<keyword evidence="3" id="KW-1185">Reference proteome</keyword>
<keyword evidence="1" id="KW-0732">Signal</keyword>
<feature type="chain" id="PRO_5017956845" evidence="1">
    <location>
        <begin position="23"/>
        <end position="126"/>
    </location>
</feature>